<evidence type="ECO:0000313" key="4">
    <source>
        <dbReference type="EMBL" id="KAK0642563.1"/>
    </source>
</evidence>
<dbReference type="PRINTS" id="PR00081">
    <property type="entry name" value="GDHRDH"/>
</dbReference>
<dbReference type="InterPro" id="IPR036291">
    <property type="entry name" value="NAD(P)-bd_dom_sf"/>
</dbReference>
<evidence type="ECO:0000313" key="5">
    <source>
        <dbReference type="Proteomes" id="UP001175001"/>
    </source>
</evidence>
<keyword evidence="2" id="KW-0521">NADP</keyword>
<dbReference type="GO" id="GO:0016616">
    <property type="term" value="F:oxidoreductase activity, acting on the CH-OH group of donors, NAD or NADP as acceptor"/>
    <property type="evidence" value="ECO:0007669"/>
    <property type="project" value="TreeGrafter"/>
</dbReference>
<dbReference type="Gene3D" id="3.40.50.720">
    <property type="entry name" value="NAD(P)-binding Rossmann-like Domain"/>
    <property type="match status" value="1"/>
</dbReference>
<dbReference type="Pfam" id="PF00106">
    <property type="entry name" value="adh_short"/>
    <property type="match status" value="1"/>
</dbReference>
<dbReference type="GO" id="GO:0005737">
    <property type="term" value="C:cytoplasm"/>
    <property type="evidence" value="ECO:0007669"/>
    <property type="project" value="TreeGrafter"/>
</dbReference>
<dbReference type="SUPFAM" id="SSF51735">
    <property type="entry name" value="NAD(P)-binding Rossmann-fold domains"/>
    <property type="match status" value="1"/>
</dbReference>
<evidence type="ECO:0000256" key="1">
    <source>
        <dbReference type="ARBA" id="ARBA00006484"/>
    </source>
</evidence>
<evidence type="ECO:0000256" key="3">
    <source>
        <dbReference type="ARBA" id="ARBA00023002"/>
    </source>
</evidence>
<dbReference type="AlphaFoldDB" id="A0AA40CM72"/>
<keyword evidence="5" id="KW-1185">Reference proteome</keyword>
<accession>A0AA40CM72</accession>
<proteinExistence type="inferred from homology"/>
<dbReference type="Proteomes" id="UP001175001">
    <property type="component" value="Unassembled WGS sequence"/>
</dbReference>
<evidence type="ECO:0000256" key="2">
    <source>
        <dbReference type="ARBA" id="ARBA00022857"/>
    </source>
</evidence>
<reference evidence="4" key="1">
    <citation type="submission" date="2023-06" db="EMBL/GenBank/DDBJ databases">
        <title>Multi-omics analyses reveal the molecular pathogenesis toolkit of Lasiodiplodia hormozganensis, a cross-kingdom pathogen.</title>
        <authorList>
            <person name="Felix C."/>
            <person name="Meneses R."/>
            <person name="Goncalves M.F.M."/>
            <person name="Tilleman L."/>
            <person name="Duarte A.S."/>
            <person name="Jorrin-Novo J.V."/>
            <person name="Van De Peer Y."/>
            <person name="Deforce D."/>
            <person name="Van Nieuwerburgh F."/>
            <person name="Esteves A.C."/>
            <person name="Alves A."/>
        </authorList>
    </citation>
    <scope>NUCLEOTIDE SEQUENCE</scope>
    <source>
        <strain evidence="4">CBS 339.90</strain>
    </source>
</reference>
<dbReference type="PANTHER" id="PTHR44229:SF4">
    <property type="entry name" value="15-HYDROXYPROSTAGLANDIN DEHYDROGENASE [NAD(+)]"/>
    <property type="match status" value="1"/>
</dbReference>
<dbReference type="EMBL" id="JAUJDW010000071">
    <property type="protein sequence ID" value="KAK0642563.1"/>
    <property type="molecule type" value="Genomic_DNA"/>
</dbReference>
<name>A0AA40CM72_9PEZI</name>
<comment type="caution">
    <text evidence="4">The sequence shown here is derived from an EMBL/GenBank/DDBJ whole genome shotgun (WGS) entry which is preliminary data.</text>
</comment>
<comment type="similarity">
    <text evidence="1">Belongs to the short-chain dehydrogenases/reductases (SDR) family.</text>
</comment>
<protein>
    <submittedName>
        <fullName evidence="4">3-hydroxyacyl-CoA dehydrogenase type-2</fullName>
    </submittedName>
</protein>
<sequence length="287" mass="30962">MGFKVALITGGASGIGLATAEELAKQGGWKLHIIDIHEERGKAAAQALPDTTFHKVDIRNYADLCGVFRNVFEADKQLDFVFANAGIIERSNFYENHGDSSAPPPLPDLATIDTNLRGTIYTTNLAIHYFRLSPHKGAGANLVMTSSAAGIYPMYYSPVYSASKHGIVGFMRSIAPILHKDGIRTNVLLPGLVRSNILEEAAWAAFPAEAVTPAKLMADAVLQVIGGGDMTDARGVTIAGPKLYGRSVEVAVDRFYFREQPEYCDDKMRALIESTGDDAQLGTLVSE</sequence>
<keyword evidence="3" id="KW-0560">Oxidoreductase</keyword>
<dbReference type="PANTHER" id="PTHR44229">
    <property type="entry name" value="15-HYDROXYPROSTAGLANDIN DEHYDROGENASE [NAD(+)]"/>
    <property type="match status" value="1"/>
</dbReference>
<dbReference type="PROSITE" id="PS00061">
    <property type="entry name" value="ADH_SHORT"/>
    <property type="match status" value="1"/>
</dbReference>
<organism evidence="4 5">
    <name type="scientific">Lasiodiplodia hormozganensis</name>
    <dbReference type="NCBI Taxonomy" id="869390"/>
    <lineage>
        <taxon>Eukaryota</taxon>
        <taxon>Fungi</taxon>
        <taxon>Dikarya</taxon>
        <taxon>Ascomycota</taxon>
        <taxon>Pezizomycotina</taxon>
        <taxon>Dothideomycetes</taxon>
        <taxon>Dothideomycetes incertae sedis</taxon>
        <taxon>Botryosphaeriales</taxon>
        <taxon>Botryosphaeriaceae</taxon>
        <taxon>Lasiodiplodia</taxon>
    </lineage>
</organism>
<dbReference type="InterPro" id="IPR002347">
    <property type="entry name" value="SDR_fam"/>
</dbReference>
<dbReference type="InterPro" id="IPR020904">
    <property type="entry name" value="Sc_DH/Rdtase_CS"/>
</dbReference>
<gene>
    <name evidence="4" type="primary">HSD17B10_0</name>
    <name evidence="4" type="ORF">DIS24_g8903</name>
</gene>